<organism evidence="1 2">
    <name type="scientific">Neophaeococcomyces mojaviensis</name>
    <dbReference type="NCBI Taxonomy" id="3383035"/>
    <lineage>
        <taxon>Eukaryota</taxon>
        <taxon>Fungi</taxon>
        <taxon>Dikarya</taxon>
        <taxon>Ascomycota</taxon>
        <taxon>Pezizomycotina</taxon>
        <taxon>Eurotiomycetes</taxon>
        <taxon>Chaetothyriomycetidae</taxon>
        <taxon>Chaetothyriales</taxon>
        <taxon>Chaetothyriales incertae sedis</taxon>
        <taxon>Neophaeococcomyces</taxon>
    </lineage>
</organism>
<name>A0ACC2ZRC6_9EURO</name>
<evidence type="ECO:0000313" key="2">
    <source>
        <dbReference type="Proteomes" id="UP001172386"/>
    </source>
</evidence>
<dbReference type="EMBL" id="JAPDRQ010000409">
    <property type="protein sequence ID" value="KAJ9649947.1"/>
    <property type="molecule type" value="Genomic_DNA"/>
</dbReference>
<comment type="caution">
    <text evidence="1">The sequence shown here is derived from an EMBL/GenBank/DDBJ whole genome shotgun (WGS) entry which is preliminary data.</text>
</comment>
<keyword evidence="2" id="KW-1185">Reference proteome</keyword>
<evidence type="ECO:0000313" key="1">
    <source>
        <dbReference type="EMBL" id="KAJ9649947.1"/>
    </source>
</evidence>
<proteinExistence type="predicted"/>
<sequence>MPCGAINLKDKVAVVTGGGSGINLAFAKLAFEQGTKLVIADLKLTDEGQRFVDTVSSDRVVFAKCDVQKRSELENLITVSREKFGIIPEVYIAGAGVFEPPWSSWWDDTEEDNYAQFQINTLHPLKLARIATRVLLAEKQKGIVLIVASLAEYMGAFAAPLYCASKHACIGFVRSMAELDRLANIKITAVAPGMVQTPMFTADPEQAKKWGYDPTVAVTAEIVAEAMIDLVVNEHPGGTCIEVSRSGTRPLGVWNIEPLTSVGASVPQDVVDHNYAHLTAIMNKEREAAKL</sequence>
<gene>
    <name evidence="1" type="ORF">H2198_010729</name>
</gene>
<accession>A0ACC2ZRC6</accession>
<protein>
    <submittedName>
        <fullName evidence="1">Uncharacterized protein</fullName>
    </submittedName>
</protein>
<dbReference type="Proteomes" id="UP001172386">
    <property type="component" value="Unassembled WGS sequence"/>
</dbReference>
<reference evidence="1" key="1">
    <citation type="submission" date="2022-10" db="EMBL/GenBank/DDBJ databases">
        <title>Culturing micro-colonial fungi from biological soil crusts in the Mojave desert and describing Neophaeococcomyces mojavensis, and introducing the new genera and species Taxawa tesnikishii.</title>
        <authorList>
            <person name="Kurbessoian T."/>
            <person name="Stajich J.E."/>
        </authorList>
    </citation>
    <scope>NUCLEOTIDE SEQUENCE</scope>
    <source>
        <strain evidence="1">JES_112</strain>
    </source>
</reference>